<protein>
    <submittedName>
        <fullName evidence="3">Uncharacterized protein</fullName>
    </submittedName>
</protein>
<dbReference type="GO" id="GO:0009451">
    <property type="term" value="P:RNA modification"/>
    <property type="evidence" value="ECO:0007669"/>
    <property type="project" value="InterPro"/>
</dbReference>
<dbReference type="AlphaFoldDB" id="A0AAV1SFQ8"/>
<dbReference type="EMBL" id="CAWUPB010001176">
    <property type="protein sequence ID" value="CAK7349622.1"/>
    <property type="molecule type" value="Genomic_DNA"/>
</dbReference>
<dbReference type="Pfam" id="PF01535">
    <property type="entry name" value="PPR"/>
    <property type="match status" value="1"/>
</dbReference>
<evidence type="ECO:0000313" key="4">
    <source>
        <dbReference type="Proteomes" id="UP001314170"/>
    </source>
</evidence>
<dbReference type="InterPro" id="IPR002885">
    <property type="entry name" value="PPR_rpt"/>
</dbReference>
<reference evidence="3 4" key="1">
    <citation type="submission" date="2024-01" db="EMBL/GenBank/DDBJ databases">
        <authorList>
            <person name="Waweru B."/>
        </authorList>
    </citation>
    <scope>NUCLEOTIDE SEQUENCE [LARGE SCALE GENOMIC DNA]</scope>
</reference>
<dbReference type="InterPro" id="IPR011990">
    <property type="entry name" value="TPR-like_helical_dom_sf"/>
</dbReference>
<name>A0AAV1SFQ8_9ROSI</name>
<dbReference type="GO" id="GO:0003723">
    <property type="term" value="F:RNA binding"/>
    <property type="evidence" value="ECO:0007669"/>
    <property type="project" value="InterPro"/>
</dbReference>
<dbReference type="PANTHER" id="PTHR47926:SF347">
    <property type="entry name" value="PENTATRICOPEPTIDE REPEAT-CONTAINING PROTEIN"/>
    <property type="match status" value="1"/>
</dbReference>
<comment type="caution">
    <text evidence="3">The sequence shown here is derived from an EMBL/GenBank/DDBJ whole genome shotgun (WGS) entry which is preliminary data.</text>
</comment>
<sequence>MGLVMCGWKWGRLVRSQLGGVRMAIIAACLIIGFTRYVLFRHHAFEFNEKEEEKDPFLWNALIKTYSHEHDPKEDLWLVSLMLENEVFVNKFMLFLVLKGYSRVDLVKKGRQIHGLLKKLKFVRIDLTLVVLYCIPMEERNFISWNSLISGYAQSKDGILIAGQLFAKIWDLILWNLMIDG</sequence>
<dbReference type="Gene3D" id="1.25.40.10">
    <property type="entry name" value="Tetratricopeptide repeat domain"/>
    <property type="match status" value="1"/>
</dbReference>
<keyword evidence="1" id="KW-0677">Repeat</keyword>
<accession>A0AAV1SFQ8</accession>
<keyword evidence="4" id="KW-1185">Reference proteome</keyword>
<evidence type="ECO:0000313" key="3">
    <source>
        <dbReference type="EMBL" id="CAK7349622.1"/>
    </source>
</evidence>
<evidence type="ECO:0000256" key="1">
    <source>
        <dbReference type="ARBA" id="ARBA00022737"/>
    </source>
</evidence>
<keyword evidence="2" id="KW-0812">Transmembrane</keyword>
<dbReference type="PANTHER" id="PTHR47926">
    <property type="entry name" value="PENTATRICOPEPTIDE REPEAT-CONTAINING PROTEIN"/>
    <property type="match status" value="1"/>
</dbReference>
<keyword evidence="2" id="KW-1133">Transmembrane helix</keyword>
<keyword evidence="2" id="KW-0472">Membrane</keyword>
<evidence type="ECO:0000256" key="2">
    <source>
        <dbReference type="SAM" id="Phobius"/>
    </source>
</evidence>
<dbReference type="Proteomes" id="UP001314170">
    <property type="component" value="Unassembled WGS sequence"/>
</dbReference>
<proteinExistence type="predicted"/>
<feature type="transmembrane region" description="Helical" evidence="2">
    <location>
        <begin position="20"/>
        <end position="40"/>
    </location>
</feature>
<gene>
    <name evidence="3" type="ORF">DCAF_LOCUS22342</name>
</gene>
<dbReference type="InterPro" id="IPR046960">
    <property type="entry name" value="PPR_At4g14850-like_plant"/>
</dbReference>
<organism evidence="3 4">
    <name type="scientific">Dovyalis caffra</name>
    <dbReference type="NCBI Taxonomy" id="77055"/>
    <lineage>
        <taxon>Eukaryota</taxon>
        <taxon>Viridiplantae</taxon>
        <taxon>Streptophyta</taxon>
        <taxon>Embryophyta</taxon>
        <taxon>Tracheophyta</taxon>
        <taxon>Spermatophyta</taxon>
        <taxon>Magnoliopsida</taxon>
        <taxon>eudicotyledons</taxon>
        <taxon>Gunneridae</taxon>
        <taxon>Pentapetalae</taxon>
        <taxon>rosids</taxon>
        <taxon>fabids</taxon>
        <taxon>Malpighiales</taxon>
        <taxon>Salicaceae</taxon>
        <taxon>Flacourtieae</taxon>
        <taxon>Dovyalis</taxon>
    </lineage>
</organism>